<accession>A0ABQ8JDP2</accession>
<dbReference type="Proteomes" id="UP000887458">
    <property type="component" value="Unassembled WGS sequence"/>
</dbReference>
<evidence type="ECO:0000313" key="1">
    <source>
        <dbReference type="EMBL" id="KAH9420673.1"/>
    </source>
</evidence>
<reference evidence="1 2" key="2">
    <citation type="journal article" date="2022" name="Mol. Biol. Evol.">
        <title>Comparative Genomics Reveals Insights into the Divergent Evolution of Astigmatic Mites and Household Pest Adaptations.</title>
        <authorList>
            <person name="Xiong Q."/>
            <person name="Wan A.T."/>
            <person name="Liu X."/>
            <person name="Fung C.S."/>
            <person name="Xiao X."/>
            <person name="Malainual N."/>
            <person name="Hou J."/>
            <person name="Wang L."/>
            <person name="Wang M."/>
            <person name="Yang K.Y."/>
            <person name="Cui Y."/>
            <person name="Leung E.L."/>
            <person name="Nong W."/>
            <person name="Shin S.K."/>
            <person name="Au S.W."/>
            <person name="Jeong K.Y."/>
            <person name="Chew F.T."/>
            <person name="Hui J.H."/>
            <person name="Leung T.F."/>
            <person name="Tungtrongchitr A."/>
            <person name="Zhong N."/>
            <person name="Liu Z."/>
            <person name="Tsui S.K."/>
        </authorList>
    </citation>
    <scope>NUCLEOTIDE SEQUENCE [LARGE SCALE GENOMIC DNA]</scope>
    <source>
        <strain evidence="1">Derp</strain>
    </source>
</reference>
<dbReference type="EMBL" id="NJHN03000047">
    <property type="protein sequence ID" value="KAH9420673.1"/>
    <property type="molecule type" value="Genomic_DNA"/>
</dbReference>
<gene>
    <name evidence="1" type="ORF">DERP_001104</name>
</gene>
<reference evidence="1 2" key="1">
    <citation type="journal article" date="2018" name="J. Allergy Clin. Immunol.">
        <title>High-quality assembly of Dermatophagoides pteronyssinus genome and transcriptome reveals a wide range of novel allergens.</title>
        <authorList>
            <person name="Liu X.Y."/>
            <person name="Yang K.Y."/>
            <person name="Wang M.Q."/>
            <person name="Kwok J.S."/>
            <person name="Zeng X."/>
            <person name="Yang Z."/>
            <person name="Xiao X.J."/>
            <person name="Lau C.P."/>
            <person name="Li Y."/>
            <person name="Huang Z.M."/>
            <person name="Ba J.G."/>
            <person name="Yim A.K."/>
            <person name="Ouyang C.Y."/>
            <person name="Ngai S.M."/>
            <person name="Chan T.F."/>
            <person name="Leung E.L."/>
            <person name="Liu L."/>
            <person name="Liu Z.G."/>
            <person name="Tsui S.K."/>
        </authorList>
    </citation>
    <scope>NUCLEOTIDE SEQUENCE [LARGE SCALE GENOMIC DNA]</scope>
    <source>
        <strain evidence="1">Derp</strain>
    </source>
</reference>
<keyword evidence="2" id="KW-1185">Reference proteome</keyword>
<comment type="caution">
    <text evidence="1">The sequence shown here is derived from an EMBL/GenBank/DDBJ whole genome shotgun (WGS) entry which is preliminary data.</text>
</comment>
<protein>
    <submittedName>
        <fullName evidence="1">Uncharacterized protein</fullName>
    </submittedName>
</protein>
<name>A0ABQ8JDP2_DERPT</name>
<proteinExistence type="predicted"/>
<evidence type="ECO:0000313" key="2">
    <source>
        <dbReference type="Proteomes" id="UP000887458"/>
    </source>
</evidence>
<organism evidence="1 2">
    <name type="scientific">Dermatophagoides pteronyssinus</name>
    <name type="common">European house dust mite</name>
    <dbReference type="NCBI Taxonomy" id="6956"/>
    <lineage>
        <taxon>Eukaryota</taxon>
        <taxon>Metazoa</taxon>
        <taxon>Ecdysozoa</taxon>
        <taxon>Arthropoda</taxon>
        <taxon>Chelicerata</taxon>
        <taxon>Arachnida</taxon>
        <taxon>Acari</taxon>
        <taxon>Acariformes</taxon>
        <taxon>Sarcoptiformes</taxon>
        <taxon>Astigmata</taxon>
        <taxon>Psoroptidia</taxon>
        <taxon>Analgoidea</taxon>
        <taxon>Pyroglyphidae</taxon>
        <taxon>Dermatophagoidinae</taxon>
        <taxon>Dermatophagoides</taxon>
    </lineage>
</organism>
<sequence>MTTTTKSVETLLSLQSFFCGGGGGVDEFRINLMEIYIFNNKKKNQCVLCKVDIVDLKTSTKKKIQSKFNGIDDHHNVM</sequence>